<keyword evidence="10" id="KW-0456">Lyase</keyword>
<protein>
    <submittedName>
        <fullName evidence="13">Poly(U)-specific endoribonuclease</fullName>
    </submittedName>
</protein>
<dbReference type="GO" id="GO:0016787">
    <property type="term" value="F:hydrolase activity"/>
    <property type="evidence" value="ECO:0007669"/>
    <property type="project" value="UniProtKB-KW"/>
</dbReference>
<dbReference type="GO" id="GO:0003723">
    <property type="term" value="F:RNA binding"/>
    <property type="evidence" value="ECO:0007669"/>
    <property type="project" value="UniProtKB-UniRule"/>
</dbReference>
<dbReference type="PANTHER" id="PTHR12439">
    <property type="entry name" value="PLACENTAL PROTEIN 11-RELATED"/>
    <property type="match status" value="1"/>
</dbReference>
<evidence type="ECO:0000256" key="8">
    <source>
        <dbReference type="ARBA" id="ARBA00022884"/>
    </source>
</evidence>
<dbReference type="EMBL" id="MF278691">
    <property type="protein sequence ID" value="ASL04997.1"/>
    <property type="molecule type" value="mRNA"/>
</dbReference>
<dbReference type="SUPFAM" id="SSF142877">
    <property type="entry name" value="EndoU-like"/>
    <property type="match status" value="1"/>
</dbReference>
<evidence type="ECO:0000256" key="2">
    <source>
        <dbReference type="ARBA" id="ARBA00010168"/>
    </source>
</evidence>
<evidence type="ECO:0000256" key="6">
    <source>
        <dbReference type="ARBA" id="ARBA00022759"/>
    </source>
</evidence>
<feature type="domain" description="EndoU" evidence="12">
    <location>
        <begin position="33"/>
        <end position="296"/>
    </location>
</feature>
<evidence type="ECO:0000259" key="12">
    <source>
        <dbReference type="PROSITE" id="PS51959"/>
    </source>
</evidence>
<keyword evidence="9 11" id="KW-0464">Manganese</keyword>
<evidence type="ECO:0000256" key="3">
    <source>
        <dbReference type="ARBA" id="ARBA00011245"/>
    </source>
</evidence>
<comment type="cofactor">
    <cofactor evidence="1 11">
        <name>Mn(2+)</name>
        <dbReference type="ChEBI" id="CHEBI:29035"/>
    </cofactor>
</comment>
<dbReference type="PANTHER" id="PTHR12439:SF42">
    <property type="entry name" value="ENDORIBONUCLEASE-RELATED"/>
    <property type="match status" value="1"/>
</dbReference>
<accession>A0A220XIQ8</accession>
<dbReference type="Pfam" id="PF09412">
    <property type="entry name" value="XendoU"/>
    <property type="match status" value="1"/>
</dbReference>
<dbReference type="InterPro" id="IPR039787">
    <property type="entry name" value="ENDOU"/>
</dbReference>
<dbReference type="GO" id="GO:0004521">
    <property type="term" value="F:RNA endonuclease activity"/>
    <property type="evidence" value="ECO:0007669"/>
    <property type="project" value="UniProtKB-UniRule"/>
</dbReference>
<dbReference type="GO" id="GO:0016829">
    <property type="term" value="F:lyase activity"/>
    <property type="evidence" value="ECO:0007669"/>
    <property type="project" value="UniProtKB-KW"/>
</dbReference>
<evidence type="ECO:0000313" key="13">
    <source>
        <dbReference type="EMBL" id="ASL04997.1"/>
    </source>
</evidence>
<comment type="subunit">
    <text evidence="3 11">Monomer.</text>
</comment>
<keyword evidence="6 11" id="KW-0255">Endonuclease</keyword>
<dbReference type="OrthoDB" id="430326at2759"/>
<evidence type="ECO:0000256" key="4">
    <source>
        <dbReference type="ARBA" id="ARBA00022722"/>
    </source>
</evidence>
<evidence type="ECO:0000256" key="5">
    <source>
        <dbReference type="ARBA" id="ARBA00022723"/>
    </source>
</evidence>
<feature type="signal peptide" evidence="11">
    <location>
        <begin position="1"/>
        <end position="29"/>
    </location>
</feature>
<dbReference type="InterPro" id="IPR037227">
    <property type="entry name" value="EndoU-like"/>
</dbReference>
<keyword evidence="11" id="KW-0732">Signal</keyword>
<sequence>MITKCSKLFFTKFVLASPLLCIFFTESVASSVTNQDIQTFTEKILNEDNSGLSDLVRYNRQGKAQSTRDSASQPLLNVDGRALENPTVKALMALFDNYDPDVTHPEVVTHIEKLEESAFINAVMKTKVMQSTYEFLTEKGLFRGDQGSFKHWLAQIWFSLYSRGFRERGSSAFEHVFLGEIKNHQVSGLHNWIYFNNQEKSGTLNYMGWKHYLDFGKGSLVKVHFTWNDVDKPVSSLFVGTSPELELALYSVCYLARPGNACQISLNRKPLVIISHTFQGPNSQKLIGSIYPEVLRRNSY</sequence>
<keyword evidence="8 11" id="KW-0694">RNA-binding</keyword>
<dbReference type="CDD" id="cd21159">
    <property type="entry name" value="XendoU"/>
    <property type="match status" value="1"/>
</dbReference>
<keyword evidence="7 11" id="KW-0378">Hydrolase</keyword>
<dbReference type="AlphaFoldDB" id="A0A220XIQ8"/>
<organism evidence="13">
    <name type="scientific">Nilaparvata lugens</name>
    <name type="common">Brown planthopper</name>
    <dbReference type="NCBI Taxonomy" id="108931"/>
    <lineage>
        <taxon>Eukaryota</taxon>
        <taxon>Metazoa</taxon>
        <taxon>Ecdysozoa</taxon>
        <taxon>Arthropoda</taxon>
        <taxon>Hexapoda</taxon>
        <taxon>Insecta</taxon>
        <taxon>Pterygota</taxon>
        <taxon>Neoptera</taxon>
        <taxon>Paraneoptera</taxon>
        <taxon>Hemiptera</taxon>
        <taxon>Auchenorrhyncha</taxon>
        <taxon>Fulgoroidea</taxon>
        <taxon>Delphacidae</taxon>
        <taxon>Delphacinae</taxon>
        <taxon>Nilaparvata</taxon>
    </lineage>
</organism>
<dbReference type="PROSITE" id="PS51959">
    <property type="entry name" value="ENDOU"/>
    <property type="match status" value="1"/>
</dbReference>
<reference evidence="13" key="1">
    <citation type="submission" date="2017-06" db="EMBL/GenBank/DDBJ databases">
        <title>Secretome analysis and in planta expression of salivary proteins reveals a potential large effector repertoire of the brown planthopper, Nilaparvata lugens.</title>
        <authorList>
            <person name="Rao W."/>
            <person name="Zheng X."/>
            <person name="Liu B."/>
            <person name="Du B."/>
            <person name="He G."/>
        </authorList>
    </citation>
    <scope>NUCLEOTIDE SEQUENCE</scope>
</reference>
<dbReference type="GO" id="GO:0046872">
    <property type="term" value="F:metal ion binding"/>
    <property type="evidence" value="ECO:0007669"/>
    <property type="project" value="UniProtKB-UniRule"/>
</dbReference>
<evidence type="ECO:0000256" key="1">
    <source>
        <dbReference type="ARBA" id="ARBA00001936"/>
    </source>
</evidence>
<name>A0A220XIQ8_NILLU</name>
<evidence type="ECO:0000256" key="7">
    <source>
        <dbReference type="ARBA" id="ARBA00022801"/>
    </source>
</evidence>
<feature type="chain" id="PRO_5026373668" evidence="11">
    <location>
        <begin position="30"/>
        <end position="300"/>
    </location>
</feature>
<proteinExistence type="evidence at transcript level"/>
<evidence type="ECO:0000256" key="10">
    <source>
        <dbReference type="ARBA" id="ARBA00023239"/>
    </source>
</evidence>
<keyword evidence="4 11" id="KW-0540">Nuclease</keyword>
<dbReference type="InterPro" id="IPR018998">
    <property type="entry name" value="EndoU_C"/>
</dbReference>
<keyword evidence="5 11" id="KW-0479">Metal-binding</keyword>
<comment type="similarity">
    <text evidence="2 11">Belongs to the ENDOU family.</text>
</comment>
<evidence type="ECO:0000256" key="11">
    <source>
        <dbReference type="RuleBase" id="RU367085"/>
    </source>
</evidence>
<evidence type="ECO:0000256" key="9">
    <source>
        <dbReference type="ARBA" id="ARBA00023211"/>
    </source>
</evidence>